<evidence type="ECO:0000256" key="5">
    <source>
        <dbReference type="SAM" id="Phobius"/>
    </source>
</evidence>
<feature type="transmembrane region" description="Helical" evidence="5">
    <location>
        <begin position="6"/>
        <end position="23"/>
    </location>
</feature>
<comment type="subcellular location">
    <subcellularLocation>
        <location evidence="1">Membrane</location>
        <topology evidence="1">Multi-pass membrane protein</topology>
    </subcellularLocation>
</comment>
<evidence type="ECO:0000256" key="4">
    <source>
        <dbReference type="ARBA" id="ARBA00023136"/>
    </source>
</evidence>
<dbReference type="AlphaFoldDB" id="A0A6L5X596"/>
<comment type="caution">
    <text evidence="6">The sequence shown here is derived from an EMBL/GenBank/DDBJ whole genome shotgun (WGS) entry which is preliminary data.</text>
</comment>
<keyword evidence="7" id="KW-1185">Reference proteome</keyword>
<dbReference type="Pfam" id="PF00146">
    <property type="entry name" value="NADHdh"/>
    <property type="match status" value="1"/>
</dbReference>
<feature type="transmembrane region" description="Helical" evidence="5">
    <location>
        <begin position="234"/>
        <end position="251"/>
    </location>
</feature>
<feature type="transmembrane region" description="Helical" evidence="5">
    <location>
        <begin position="263"/>
        <end position="285"/>
    </location>
</feature>
<dbReference type="PANTHER" id="PTHR43359:SF1">
    <property type="entry name" value="FORMATE HYDROGENLYASE SUBUNIT 4-RELATED"/>
    <property type="match status" value="1"/>
</dbReference>
<keyword evidence="2 5" id="KW-0812">Transmembrane</keyword>
<accession>A0A6L5X596</accession>
<organism evidence="6 7">
    <name type="scientific">Porcincola intestinalis</name>
    <dbReference type="NCBI Taxonomy" id="2606632"/>
    <lineage>
        <taxon>Bacteria</taxon>
        <taxon>Bacillati</taxon>
        <taxon>Bacillota</taxon>
        <taxon>Clostridia</taxon>
        <taxon>Lachnospirales</taxon>
        <taxon>Lachnospiraceae</taxon>
        <taxon>Porcincola</taxon>
    </lineage>
</organism>
<feature type="transmembrane region" description="Helical" evidence="5">
    <location>
        <begin position="89"/>
        <end position="107"/>
    </location>
</feature>
<evidence type="ECO:0000256" key="3">
    <source>
        <dbReference type="ARBA" id="ARBA00022989"/>
    </source>
</evidence>
<name>A0A6L5X596_9FIRM</name>
<dbReference type="EMBL" id="VULZ01000011">
    <property type="protein sequence ID" value="MSS15400.1"/>
    <property type="molecule type" value="Genomic_DNA"/>
</dbReference>
<dbReference type="GO" id="GO:0005886">
    <property type="term" value="C:plasma membrane"/>
    <property type="evidence" value="ECO:0007669"/>
    <property type="project" value="TreeGrafter"/>
</dbReference>
<evidence type="ECO:0000256" key="2">
    <source>
        <dbReference type="ARBA" id="ARBA00022692"/>
    </source>
</evidence>
<keyword evidence="4 5" id="KW-0472">Membrane</keyword>
<reference evidence="6 7" key="1">
    <citation type="submission" date="2019-08" db="EMBL/GenBank/DDBJ databases">
        <title>In-depth cultivation of the pig gut microbiome towards novel bacterial diversity and tailored functional studies.</title>
        <authorList>
            <person name="Wylensek D."/>
            <person name="Hitch T.C.A."/>
            <person name="Clavel T."/>
        </authorList>
    </citation>
    <scope>NUCLEOTIDE SEQUENCE [LARGE SCALE GENOMIC DNA]</scope>
    <source>
        <strain evidence="6 7">Oil+RF-744-WCA-WT-11</strain>
    </source>
</reference>
<sequence>MRIAMIILYLVLAPLLGGLLDGIDRRISARMQRRVGPPILQPFYDVQKLFAKQRIVVTNSQTFLMITYLVLMVFTGCMFYSGADMLMCFFVLSTAGIFLYFAAVVTDSPYSYIGGQRELFQEMCCEPAVLLTGVGFYLLEDTFETAKIVQADRSAIVALPGFFAAFLFILTIKMRKSPFDESTSHHPHQELVKGVTTELGASNLALFQITEWYENILMLSVIALFIINKNPWSIPAAILVVLAAYFLEILIDNTSARMKSGKMLELSWAVTIAAAGVNLLILILVR</sequence>
<gene>
    <name evidence="6" type="ORF">FYJ35_10185</name>
</gene>
<feature type="transmembrane region" description="Helical" evidence="5">
    <location>
        <begin position="154"/>
        <end position="172"/>
    </location>
</feature>
<feature type="transmembrane region" description="Helical" evidence="5">
    <location>
        <begin position="62"/>
        <end position="83"/>
    </location>
</feature>
<dbReference type="Proteomes" id="UP000481852">
    <property type="component" value="Unassembled WGS sequence"/>
</dbReference>
<dbReference type="InterPro" id="IPR052561">
    <property type="entry name" value="ComplexI_Subunit1"/>
</dbReference>
<feature type="transmembrane region" description="Helical" evidence="5">
    <location>
        <begin position="212"/>
        <end position="228"/>
    </location>
</feature>
<proteinExistence type="predicted"/>
<evidence type="ECO:0000256" key="1">
    <source>
        <dbReference type="ARBA" id="ARBA00004141"/>
    </source>
</evidence>
<keyword evidence="3 5" id="KW-1133">Transmembrane helix</keyword>
<dbReference type="InterPro" id="IPR001694">
    <property type="entry name" value="NADH_UbQ_OxRdtase_su1/FPO"/>
</dbReference>
<dbReference type="PANTHER" id="PTHR43359">
    <property type="entry name" value="FORMATE HYDROGENLYASE SUBUNIT 4"/>
    <property type="match status" value="1"/>
</dbReference>
<evidence type="ECO:0000313" key="6">
    <source>
        <dbReference type="EMBL" id="MSS15400.1"/>
    </source>
</evidence>
<evidence type="ECO:0000313" key="7">
    <source>
        <dbReference type="Proteomes" id="UP000481852"/>
    </source>
</evidence>
<protein>
    <submittedName>
        <fullName evidence="6">NADH-quinone oxidoreductase subunit H</fullName>
    </submittedName>
</protein>
<dbReference type="RefSeq" id="WP_154526207.1">
    <property type="nucleotide sequence ID" value="NZ_JAQYJL010000029.1"/>
</dbReference>